<gene>
    <name evidence="3" type="ORF">MNEG_12179</name>
</gene>
<feature type="region of interest" description="Disordered" evidence="1">
    <location>
        <begin position="399"/>
        <end position="426"/>
    </location>
</feature>
<evidence type="ECO:0000256" key="1">
    <source>
        <dbReference type="SAM" id="MobiDB-lite"/>
    </source>
</evidence>
<dbReference type="OrthoDB" id="27109at2759"/>
<dbReference type="GO" id="GO:0000145">
    <property type="term" value="C:exocyst"/>
    <property type="evidence" value="ECO:0007669"/>
    <property type="project" value="TreeGrafter"/>
</dbReference>
<proteinExistence type="predicted"/>
<sequence>MCGMRSVKEARARLDAVAQRFVGRVTQHVCGLITQLAGDVMNEWGQAGTAAERGARLAPPSRSRLREALARHRELVAVAAALDPGAVSKLQLHYAQAVNGLIRRELRGCAGELRRAVQAGAASGGGGDFSLGGPRERSSMGGSRRAARLSAHSGYSDASEDLPGSSSASPRAGGRASGAGISSGDGGAAAAAAAAARVAAYAAGSAPGLPLHTAWQHLLGSFLPFLLDEADFAADLFLMRTGDDARDARGGGGHGRGNDLTMAGRVAVDALLGSLEQDFVTLPDMAAKSNQVMAVPLLATTRAWRARLRARPAAGPLGGHLAAAEQRLTAHWAAFVSAQAAAVDAYDGRSKIGLQGGIKNMHLLPFVSQFVAMAAEVEALLSEAVDTAAVAALGGSQGRQEVQRQQQQQQQQRRQPEEGSDDEGPAAAELEAAAARQAAASVRAEVDSAYSALAGRVFACLERQAAGDAKYADRLRLENYGHFADELAPLQGTAPALRESVQQADARREGAVAQYVRDQLEWGKLWRLLEFGEKLEKLLQVRSLIRSVMEGADKKLDALYGRVRKHLGPTPLADAMWGRLKEELLSRYERLEELLERCYANMPLRPSPEELRELFKLAGSG</sequence>
<organism evidence="3 4">
    <name type="scientific">Monoraphidium neglectum</name>
    <dbReference type="NCBI Taxonomy" id="145388"/>
    <lineage>
        <taxon>Eukaryota</taxon>
        <taxon>Viridiplantae</taxon>
        <taxon>Chlorophyta</taxon>
        <taxon>core chlorophytes</taxon>
        <taxon>Chlorophyceae</taxon>
        <taxon>CS clade</taxon>
        <taxon>Sphaeropleales</taxon>
        <taxon>Selenastraceae</taxon>
        <taxon>Monoraphidium</taxon>
    </lineage>
</organism>
<feature type="compositionally biased region" description="Low complexity" evidence="1">
    <location>
        <begin position="163"/>
        <end position="174"/>
    </location>
</feature>
<dbReference type="PANTHER" id="PTHR16092:SF14">
    <property type="entry name" value="EXOCYST COMPLEX COMPONENT 1 ISOFORM X1"/>
    <property type="match status" value="1"/>
</dbReference>
<dbReference type="GO" id="GO:0005886">
    <property type="term" value="C:plasma membrane"/>
    <property type="evidence" value="ECO:0007669"/>
    <property type="project" value="TreeGrafter"/>
</dbReference>
<dbReference type="EMBL" id="KK103326">
    <property type="protein sequence ID" value="KIY95783.1"/>
    <property type="molecule type" value="Genomic_DNA"/>
</dbReference>
<evidence type="ECO:0000313" key="4">
    <source>
        <dbReference type="Proteomes" id="UP000054498"/>
    </source>
</evidence>
<dbReference type="AlphaFoldDB" id="A0A0D2KIY7"/>
<keyword evidence="4" id="KW-1185">Reference proteome</keyword>
<dbReference type="Proteomes" id="UP000054498">
    <property type="component" value="Unassembled WGS sequence"/>
</dbReference>
<dbReference type="InterPro" id="IPR048628">
    <property type="entry name" value="Sec3_C"/>
</dbReference>
<dbReference type="Pfam" id="PF20654">
    <property type="entry name" value="Sec3_C-term"/>
    <property type="match status" value="1"/>
</dbReference>
<dbReference type="RefSeq" id="XP_013894803.1">
    <property type="nucleotide sequence ID" value="XM_014039349.1"/>
</dbReference>
<feature type="compositionally biased region" description="Low complexity" evidence="1">
    <location>
        <begin position="399"/>
        <end position="413"/>
    </location>
</feature>
<dbReference type="GeneID" id="25729515"/>
<feature type="domain" description="Exocyst complex component Sec3 C-terminal" evidence="2">
    <location>
        <begin position="264"/>
        <end position="600"/>
    </location>
</feature>
<dbReference type="GO" id="GO:0005546">
    <property type="term" value="F:phosphatidylinositol-4,5-bisphosphate binding"/>
    <property type="evidence" value="ECO:0007669"/>
    <property type="project" value="TreeGrafter"/>
</dbReference>
<protein>
    <recommendedName>
        <fullName evidence="2">Exocyst complex component Sec3 C-terminal domain-containing protein</fullName>
    </recommendedName>
</protein>
<dbReference type="GO" id="GO:0006887">
    <property type="term" value="P:exocytosis"/>
    <property type="evidence" value="ECO:0007669"/>
    <property type="project" value="TreeGrafter"/>
</dbReference>
<reference evidence="3 4" key="1">
    <citation type="journal article" date="2013" name="BMC Genomics">
        <title>Reconstruction of the lipid metabolism for the microalga Monoraphidium neglectum from its genome sequence reveals characteristics suitable for biofuel production.</title>
        <authorList>
            <person name="Bogen C."/>
            <person name="Al-Dilaimi A."/>
            <person name="Albersmeier A."/>
            <person name="Wichmann J."/>
            <person name="Grundmann M."/>
            <person name="Rupp O."/>
            <person name="Lauersen K.J."/>
            <person name="Blifernez-Klassen O."/>
            <person name="Kalinowski J."/>
            <person name="Goesmann A."/>
            <person name="Mussgnug J.H."/>
            <person name="Kruse O."/>
        </authorList>
    </citation>
    <scope>NUCLEOTIDE SEQUENCE [LARGE SCALE GENOMIC DNA]</scope>
    <source>
        <strain evidence="3 4">SAG 48.87</strain>
    </source>
</reference>
<dbReference type="STRING" id="145388.A0A0D2KIY7"/>
<feature type="compositionally biased region" description="Low complexity" evidence="1">
    <location>
        <begin position="139"/>
        <end position="154"/>
    </location>
</feature>
<dbReference type="GO" id="GO:0006893">
    <property type="term" value="P:Golgi to plasma membrane transport"/>
    <property type="evidence" value="ECO:0007669"/>
    <property type="project" value="TreeGrafter"/>
</dbReference>
<evidence type="ECO:0000259" key="2">
    <source>
        <dbReference type="Pfam" id="PF20654"/>
    </source>
</evidence>
<feature type="region of interest" description="Disordered" evidence="1">
    <location>
        <begin position="120"/>
        <end position="180"/>
    </location>
</feature>
<name>A0A0D2KIY7_9CHLO</name>
<dbReference type="PANTHER" id="PTHR16092">
    <property type="entry name" value="SEC3/SYNTAXIN-RELATED"/>
    <property type="match status" value="1"/>
</dbReference>
<accession>A0A0D2KIY7</accession>
<dbReference type="KEGG" id="mng:MNEG_12179"/>
<evidence type="ECO:0000313" key="3">
    <source>
        <dbReference type="EMBL" id="KIY95783.1"/>
    </source>
</evidence>